<dbReference type="InterPro" id="IPR036188">
    <property type="entry name" value="FAD/NAD-bd_sf"/>
</dbReference>
<proteinExistence type="predicted"/>
<dbReference type="Gene3D" id="3.90.660.10">
    <property type="match status" value="1"/>
</dbReference>
<reference evidence="1 2" key="1">
    <citation type="submission" date="2022-01" db="EMBL/GenBank/DDBJ databases">
        <title>A high-quality chromosome-level genome assembly of rohu carp, Labeo rohita.</title>
        <authorList>
            <person name="Arick M.A. II"/>
            <person name="Hsu C.-Y."/>
            <person name="Magbanua Z."/>
            <person name="Pechanova O."/>
            <person name="Grover C."/>
            <person name="Miller E."/>
            <person name="Thrash A."/>
            <person name="Ezzel L."/>
            <person name="Alam S."/>
            <person name="Benzie J."/>
            <person name="Hamilton M."/>
            <person name="Karsi A."/>
            <person name="Lawrence M.L."/>
            <person name="Peterson D.G."/>
        </authorList>
    </citation>
    <scope>NUCLEOTIDE SEQUENCE [LARGE SCALE GENOMIC DNA]</scope>
    <source>
        <strain evidence="2">BAU-BD-2019</strain>
        <tissue evidence="1">Blood</tissue>
    </source>
</reference>
<evidence type="ECO:0000313" key="1">
    <source>
        <dbReference type="EMBL" id="KAI2658565.1"/>
    </source>
</evidence>
<dbReference type="EMBL" id="JACTAM010000012">
    <property type="protein sequence ID" value="KAI2658565.1"/>
    <property type="molecule type" value="Genomic_DNA"/>
</dbReference>
<accession>A0ABQ8M6P9</accession>
<comment type="caution">
    <text evidence="1">The sequence shown here is derived from an EMBL/GenBank/DDBJ whole genome shotgun (WGS) entry which is preliminary data.</text>
</comment>
<organism evidence="1 2">
    <name type="scientific">Labeo rohita</name>
    <name type="common">Indian major carp</name>
    <name type="synonym">Cyprinus rohita</name>
    <dbReference type="NCBI Taxonomy" id="84645"/>
    <lineage>
        <taxon>Eukaryota</taxon>
        <taxon>Metazoa</taxon>
        <taxon>Chordata</taxon>
        <taxon>Craniata</taxon>
        <taxon>Vertebrata</taxon>
        <taxon>Euteleostomi</taxon>
        <taxon>Actinopterygii</taxon>
        <taxon>Neopterygii</taxon>
        <taxon>Teleostei</taxon>
        <taxon>Ostariophysi</taxon>
        <taxon>Cypriniformes</taxon>
        <taxon>Cyprinidae</taxon>
        <taxon>Labeoninae</taxon>
        <taxon>Labeonini</taxon>
        <taxon>Labeo</taxon>
    </lineage>
</organism>
<dbReference type="PANTHER" id="PTHR23357:SF1">
    <property type="entry name" value="RENALASE"/>
    <property type="match status" value="1"/>
</dbReference>
<dbReference type="InterPro" id="IPR040174">
    <property type="entry name" value="RNLS"/>
</dbReference>
<protein>
    <submittedName>
        <fullName evidence="1">Renalase</fullName>
    </submittedName>
</protein>
<dbReference type="PANTHER" id="PTHR23357">
    <property type="entry name" value="RENALASE"/>
    <property type="match status" value="1"/>
</dbReference>
<dbReference type="Proteomes" id="UP000830375">
    <property type="component" value="Unassembled WGS sequence"/>
</dbReference>
<sequence>MGENQRRMLEAVSYSSRYALGLFYKADTRIDVPWAAKYVSNNPCIRFIAIDDKKRNLASENCGPSVVVHTSVPFGIQHLEEEKDVVQPIILEELEKVLPELPQPDNIKCQKWRYSQAWWIMHTPPLVCINIWCGLGKYGTPSPVQKLTRAPGMLTQVLGLASDSPADSDYRGAGGCSTRVTRSVADCPGQMTLHSQPLLVCGGDGFTHSNFDGCIESALKVFEVLKSSL</sequence>
<dbReference type="Gene3D" id="3.50.50.60">
    <property type="entry name" value="FAD/NAD(P)-binding domain"/>
    <property type="match status" value="1"/>
</dbReference>
<gene>
    <name evidence="1" type="ORF">H4Q32_016660</name>
</gene>
<name>A0ABQ8M6P9_LABRO</name>
<evidence type="ECO:0000313" key="2">
    <source>
        <dbReference type="Proteomes" id="UP000830375"/>
    </source>
</evidence>
<keyword evidence="2" id="KW-1185">Reference proteome</keyword>